<dbReference type="AlphaFoldDB" id="A0A6J4U186"/>
<dbReference type="PANTHER" id="PTHR43509:SF1">
    <property type="entry name" value="SULFATE ADENYLYLTRANSFERASE"/>
    <property type="match status" value="1"/>
</dbReference>
<dbReference type="InterPro" id="IPR014729">
    <property type="entry name" value="Rossmann-like_a/b/a_fold"/>
</dbReference>
<dbReference type="Pfam" id="PF01747">
    <property type="entry name" value="ATP-sulfurylase"/>
    <property type="match status" value="1"/>
</dbReference>
<evidence type="ECO:0000313" key="2">
    <source>
        <dbReference type="EMBL" id="CAA9538113.1"/>
    </source>
</evidence>
<keyword evidence="2" id="KW-0808">Transferase</keyword>
<dbReference type="Gene3D" id="3.40.50.620">
    <property type="entry name" value="HUPs"/>
    <property type="match status" value="1"/>
</dbReference>
<protein>
    <submittedName>
        <fullName evidence="2">Sulfate adenylyltransferase</fullName>
        <ecNumber evidence="2">2.7.7.4</ecNumber>
    </submittedName>
</protein>
<sequence length="158" mass="18011">DDVPADVRMHSYETSLSRYFPRDRTMLAVFPAAMRYAGPREAVFHALCRKNYGCTHFIVGRDHAGVGSFYGTYDAQHIFDEFEPGELGTTPLFFEHAFFCRECYGMVSSKTCPHDPSSHVFISDARLQEMLERGEYPPPEFSRPEVVEVLIEGMQRGS</sequence>
<name>A0A6J4U186_9ACTN</name>
<proteinExistence type="predicted"/>
<dbReference type="EC" id="2.7.7.4" evidence="2"/>
<gene>
    <name evidence="2" type="ORF">AVDCRST_MAG05-5083</name>
</gene>
<organism evidence="2">
    <name type="scientific">uncultured Rubrobacteraceae bacterium</name>
    <dbReference type="NCBI Taxonomy" id="349277"/>
    <lineage>
        <taxon>Bacteria</taxon>
        <taxon>Bacillati</taxon>
        <taxon>Actinomycetota</taxon>
        <taxon>Rubrobacteria</taxon>
        <taxon>Rubrobacterales</taxon>
        <taxon>Rubrobacteraceae</taxon>
        <taxon>environmental samples</taxon>
    </lineage>
</organism>
<dbReference type="EMBL" id="CADCVM010000540">
    <property type="protein sequence ID" value="CAA9538113.1"/>
    <property type="molecule type" value="Genomic_DNA"/>
</dbReference>
<dbReference type="SUPFAM" id="SSF52374">
    <property type="entry name" value="Nucleotidylyl transferase"/>
    <property type="match status" value="1"/>
</dbReference>
<evidence type="ECO:0000259" key="1">
    <source>
        <dbReference type="Pfam" id="PF01747"/>
    </source>
</evidence>
<dbReference type="GO" id="GO:0004781">
    <property type="term" value="F:sulfate adenylyltransferase (ATP) activity"/>
    <property type="evidence" value="ECO:0007669"/>
    <property type="project" value="UniProtKB-EC"/>
</dbReference>
<accession>A0A6J4U186</accession>
<keyword evidence="2" id="KW-0548">Nucleotidyltransferase</keyword>
<dbReference type="PANTHER" id="PTHR43509">
    <property type="match status" value="1"/>
</dbReference>
<dbReference type="InterPro" id="IPR024951">
    <property type="entry name" value="Sulfurylase_cat_dom"/>
</dbReference>
<reference evidence="2" key="1">
    <citation type="submission" date="2020-02" db="EMBL/GenBank/DDBJ databases">
        <authorList>
            <person name="Meier V. D."/>
        </authorList>
    </citation>
    <scope>NUCLEOTIDE SEQUENCE</scope>
    <source>
        <strain evidence="2">AVDCRST_MAG05</strain>
    </source>
</reference>
<feature type="domain" description="Sulphate adenylyltransferase catalytic" evidence="1">
    <location>
        <begin position="1"/>
        <end position="152"/>
    </location>
</feature>
<feature type="non-terminal residue" evidence="2">
    <location>
        <position position="1"/>
    </location>
</feature>